<keyword evidence="4" id="KW-1185">Reference proteome</keyword>
<keyword evidence="1" id="KW-0597">Phosphoprotein</keyword>
<evidence type="ECO:0000259" key="2">
    <source>
        <dbReference type="PROSITE" id="PS50110"/>
    </source>
</evidence>
<evidence type="ECO:0000256" key="1">
    <source>
        <dbReference type="PROSITE-ProRule" id="PRU00169"/>
    </source>
</evidence>
<dbReference type="SUPFAM" id="SSF52172">
    <property type="entry name" value="CheY-like"/>
    <property type="match status" value="1"/>
</dbReference>
<dbReference type="InterPro" id="IPR011006">
    <property type="entry name" value="CheY-like_superfamily"/>
</dbReference>
<protein>
    <submittedName>
        <fullName evidence="3">Response regulator</fullName>
    </submittedName>
</protein>
<dbReference type="PANTHER" id="PTHR43228">
    <property type="entry name" value="TWO-COMPONENT RESPONSE REGULATOR"/>
    <property type="match status" value="1"/>
</dbReference>
<dbReference type="EMBL" id="CP119317">
    <property type="protein sequence ID" value="WEK54628.1"/>
    <property type="molecule type" value="Genomic_DNA"/>
</dbReference>
<accession>A0AA95EWC2</accession>
<organism evidence="3 4">
    <name type="scientific">Candidatus Cohnella colombiensis</name>
    <dbReference type="NCBI Taxonomy" id="3121368"/>
    <lineage>
        <taxon>Bacteria</taxon>
        <taxon>Bacillati</taxon>
        <taxon>Bacillota</taxon>
        <taxon>Bacilli</taxon>
        <taxon>Bacillales</taxon>
        <taxon>Paenibacillaceae</taxon>
        <taxon>Cohnella</taxon>
    </lineage>
</organism>
<feature type="domain" description="Response regulatory" evidence="2">
    <location>
        <begin position="3"/>
        <end position="118"/>
    </location>
</feature>
<gene>
    <name evidence="3" type="ORF">P0Y55_00700</name>
</gene>
<name>A0AA95EWC2_9BACL</name>
<dbReference type="CDD" id="cd17542">
    <property type="entry name" value="REC_CheY"/>
    <property type="match status" value="1"/>
</dbReference>
<dbReference type="AlphaFoldDB" id="A0AA95EWC2"/>
<dbReference type="InterPro" id="IPR052048">
    <property type="entry name" value="ST_Response_Regulator"/>
</dbReference>
<evidence type="ECO:0000313" key="4">
    <source>
        <dbReference type="Proteomes" id="UP001178662"/>
    </source>
</evidence>
<dbReference type="PROSITE" id="PS50110">
    <property type="entry name" value="RESPONSE_REGULATORY"/>
    <property type="match status" value="1"/>
</dbReference>
<evidence type="ECO:0000313" key="3">
    <source>
        <dbReference type="EMBL" id="WEK54628.1"/>
    </source>
</evidence>
<dbReference type="InterPro" id="IPR001789">
    <property type="entry name" value="Sig_transdc_resp-reg_receiver"/>
</dbReference>
<dbReference type="GO" id="GO:0000160">
    <property type="term" value="P:phosphorelay signal transduction system"/>
    <property type="evidence" value="ECO:0007669"/>
    <property type="project" value="InterPro"/>
</dbReference>
<dbReference type="Proteomes" id="UP001178662">
    <property type="component" value="Chromosome"/>
</dbReference>
<reference evidence="3" key="1">
    <citation type="submission" date="2023-03" db="EMBL/GenBank/DDBJ databases">
        <title>Andean soil-derived lignocellulolytic bacterial consortium as a source of novel taxa and putative plastic-active enzymes.</title>
        <authorList>
            <person name="Diaz-Garcia L."/>
            <person name="Chuvochina M."/>
            <person name="Feuerriegel G."/>
            <person name="Bunk B."/>
            <person name="Sproer C."/>
            <person name="Streit W.R."/>
            <person name="Rodriguez L.M."/>
            <person name="Overmann J."/>
            <person name="Jimenez D.J."/>
        </authorList>
    </citation>
    <scope>NUCLEOTIDE SEQUENCE</scope>
    <source>
        <strain evidence="3">MAG 2441</strain>
    </source>
</reference>
<feature type="modified residue" description="4-aspartylphosphate" evidence="1">
    <location>
        <position position="53"/>
    </location>
</feature>
<proteinExistence type="predicted"/>
<dbReference type="Pfam" id="PF00072">
    <property type="entry name" value="Response_reg"/>
    <property type="match status" value="1"/>
</dbReference>
<dbReference type="PANTHER" id="PTHR43228:SF1">
    <property type="entry name" value="TWO-COMPONENT RESPONSE REGULATOR ARR22"/>
    <property type="match status" value="1"/>
</dbReference>
<sequence>MGKVLVVDDAAFMRMMLKSIVQKGGHEVIGEAENGSVGVEMYASLKPDLVTMDITMPIMDGIQAATLIKESDPNAKIIMCSAMGQQGLIVQAIQAGAADFIVKPFQEERVLDSIKKVLAKG</sequence>
<dbReference type="Gene3D" id="3.40.50.2300">
    <property type="match status" value="1"/>
</dbReference>
<dbReference type="SMART" id="SM00448">
    <property type="entry name" value="REC"/>
    <property type="match status" value="1"/>
</dbReference>